<dbReference type="InterPro" id="IPR007221">
    <property type="entry name" value="MreC"/>
</dbReference>
<proteinExistence type="inferred from homology"/>
<dbReference type="PIRSF" id="PIRSF038471">
    <property type="entry name" value="MreC"/>
    <property type="match status" value="1"/>
</dbReference>
<dbReference type="InterPro" id="IPR055342">
    <property type="entry name" value="MreC_beta-barrel_core"/>
</dbReference>
<organism evidence="7 8">
    <name type="scientific">Wenzhouxiangella marina</name>
    <dbReference type="NCBI Taxonomy" id="1579979"/>
    <lineage>
        <taxon>Bacteria</taxon>
        <taxon>Pseudomonadati</taxon>
        <taxon>Pseudomonadota</taxon>
        <taxon>Gammaproteobacteria</taxon>
        <taxon>Chromatiales</taxon>
        <taxon>Wenzhouxiangellaceae</taxon>
        <taxon>Wenzhouxiangella</taxon>
    </lineage>
</organism>
<dbReference type="InterPro" id="IPR042175">
    <property type="entry name" value="Cell/Rod_MreC_2"/>
</dbReference>
<dbReference type="Pfam" id="PF04085">
    <property type="entry name" value="MreC"/>
    <property type="match status" value="1"/>
</dbReference>
<dbReference type="STRING" id="1579979.WM2015_227"/>
<keyword evidence="8" id="KW-1185">Reference proteome</keyword>
<gene>
    <name evidence="7" type="ORF">WM2015_227</name>
</gene>
<dbReference type="PANTHER" id="PTHR34138">
    <property type="entry name" value="CELL SHAPE-DETERMINING PROTEIN MREC"/>
    <property type="match status" value="1"/>
</dbReference>
<comment type="function">
    <text evidence="5">Involved in formation and maintenance of cell shape.</text>
</comment>
<evidence type="ECO:0000256" key="3">
    <source>
        <dbReference type="ARBA" id="ARBA00022960"/>
    </source>
</evidence>
<dbReference type="PANTHER" id="PTHR34138:SF1">
    <property type="entry name" value="CELL SHAPE-DETERMINING PROTEIN MREC"/>
    <property type="match status" value="1"/>
</dbReference>
<dbReference type="Proteomes" id="UP000066624">
    <property type="component" value="Chromosome"/>
</dbReference>
<reference evidence="7 8" key="1">
    <citation type="submission" date="2015-07" db="EMBL/GenBank/DDBJ databases">
        <authorList>
            <person name="Noorani M."/>
        </authorList>
    </citation>
    <scope>NUCLEOTIDE SEQUENCE [LARGE SCALE GENOMIC DNA]</scope>
    <source>
        <strain evidence="7 8">KCTC 42284</strain>
    </source>
</reference>
<evidence type="ECO:0000313" key="8">
    <source>
        <dbReference type="Proteomes" id="UP000066624"/>
    </source>
</evidence>
<evidence type="ECO:0000256" key="2">
    <source>
        <dbReference type="ARBA" id="ARBA00013855"/>
    </source>
</evidence>
<protein>
    <recommendedName>
        <fullName evidence="2 5">Cell shape-determining protein MreC</fullName>
    </recommendedName>
    <alternativeName>
        <fullName evidence="4 5">Cell shape protein MreC</fullName>
    </alternativeName>
</protein>
<accession>A0A0K0XSL4</accession>
<sequence>MGDSGFGTDLSGRITRLMVYIVLCLVLMTLDFRGRWVEQVRDRAEFAVEPFWLAAEAPAKLGRWLHDRWRDRNELLAERERLSRELDESRAALLLLDDLRQENQRLRELLDASLAVERDYQTVELRQLDLNPYSHRLLVDRGASEGLRVGQPVMDANGLVGQVDRVLTHGGSVILLSDPDHALPVEIERSRLRTIAYGTGNNDELRLSDLPMNADVQVGDVLLTSGLGGRFPPGLPVADVIEVSRSSGEAFATATARMRAQLAGARHLLIVTEPPGGDAPEVEPESGSADVPRPETEANSETAAGADEGEAS</sequence>
<dbReference type="InterPro" id="IPR042177">
    <property type="entry name" value="Cell/Rod_1"/>
</dbReference>
<keyword evidence="3 5" id="KW-0133">Cell shape</keyword>
<evidence type="ECO:0000313" key="7">
    <source>
        <dbReference type="EMBL" id="AKS40616.1"/>
    </source>
</evidence>
<dbReference type="RefSeq" id="WP_049724310.1">
    <property type="nucleotide sequence ID" value="NZ_CP012154.1"/>
</dbReference>
<name>A0A0K0XSL4_9GAMM</name>
<evidence type="ECO:0000259" key="6">
    <source>
        <dbReference type="Pfam" id="PF04085"/>
    </source>
</evidence>
<dbReference type="GO" id="GO:0008360">
    <property type="term" value="P:regulation of cell shape"/>
    <property type="evidence" value="ECO:0007669"/>
    <property type="project" value="UniProtKB-KW"/>
</dbReference>
<comment type="similarity">
    <text evidence="1 5">Belongs to the MreC family.</text>
</comment>
<dbReference type="PATRIC" id="fig|1579979.3.peg.232"/>
<dbReference type="OrthoDB" id="9808025at2"/>
<evidence type="ECO:0000256" key="5">
    <source>
        <dbReference type="PIRNR" id="PIRNR038471"/>
    </source>
</evidence>
<dbReference type="Gene3D" id="2.40.10.350">
    <property type="entry name" value="Rod shape-determining protein MreC, domain 2"/>
    <property type="match status" value="1"/>
</dbReference>
<dbReference type="KEGG" id="wma:WM2015_227"/>
<dbReference type="EMBL" id="CP012154">
    <property type="protein sequence ID" value="AKS40616.1"/>
    <property type="molecule type" value="Genomic_DNA"/>
</dbReference>
<dbReference type="GO" id="GO:0005886">
    <property type="term" value="C:plasma membrane"/>
    <property type="evidence" value="ECO:0007669"/>
    <property type="project" value="TreeGrafter"/>
</dbReference>
<evidence type="ECO:0000256" key="1">
    <source>
        <dbReference type="ARBA" id="ARBA00009369"/>
    </source>
</evidence>
<dbReference type="Gene3D" id="2.40.10.340">
    <property type="entry name" value="Rod shape-determining protein MreC, domain 1"/>
    <property type="match status" value="1"/>
</dbReference>
<feature type="domain" description="Rod shape-determining protein MreC beta-barrel core" evidence="6">
    <location>
        <begin position="129"/>
        <end position="271"/>
    </location>
</feature>
<dbReference type="NCBIfam" id="TIGR00219">
    <property type="entry name" value="mreC"/>
    <property type="match status" value="1"/>
</dbReference>
<dbReference type="AlphaFoldDB" id="A0A0K0XSL4"/>
<evidence type="ECO:0000256" key="4">
    <source>
        <dbReference type="ARBA" id="ARBA00032089"/>
    </source>
</evidence>